<dbReference type="EMBL" id="LJSK01000081">
    <property type="protein sequence ID" value="KPI87593.1"/>
    <property type="molecule type" value="Genomic_DNA"/>
</dbReference>
<comment type="caution">
    <text evidence="3">The sequence shown here is derived from an EMBL/GenBank/DDBJ whole genome shotgun (WGS) entry which is preliminary data.</text>
</comment>
<feature type="compositionally biased region" description="Low complexity" evidence="1">
    <location>
        <begin position="1154"/>
        <end position="1170"/>
    </location>
</feature>
<feature type="compositionally biased region" description="Polar residues" evidence="1">
    <location>
        <begin position="1284"/>
        <end position="1299"/>
    </location>
</feature>
<dbReference type="VEuPathDB" id="TriTrypDB:Lsey_0081_0210"/>
<feature type="signal peptide" evidence="2">
    <location>
        <begin position="1"/>
        <end position="24"/>
    </location>
</feature>
<gene>
    <name evidence="3" type="ORF">ABL78_3344</name>
</gene>
<keyword evidence="2" id="KW-0732">Signal</keyword>
<feature type="region of interest" description="Disordered" evidence="1">
    <location>
        <begin position="1457"/>
        <end position="1531"/>
    </location>
</feature>
<organism evidence="3 4">
    <name type="scientific">Leptomonas seymouri</name>
    <dbReference type="NCBI Taxonomy" id="5684"/>
    <lineage>
        <taxon>Eukaryota</taxon>
        <taxon>Discoba</taxon>
        <taxon>Euglenozoa</taxon>
        <taxon>Kinetoplastea</taxon>
        <taxon>Metakinetoplastina</taxon>
        <taxon>Trypanosomatida</taxon>
        <taxon>Trypanosomatidae</taxon>
        <taxon>Leishmaniinae</taxon>
        <taxon>Leptomonas</taxon>
    </lineage>
</organism>
<evidence type="ECO:0000313" key="4">
    <source>
        <dbReference type="Proteomes" id="UP000038009"/>
    </source>
</evidence>
<feature type="compositionally biased region" description="Polar residues" evidence="1">
    <location>
        <begin position="1001"/>
        <end position="1010"/>
    </location>
</feature>
<feature type="compositionally biased region" description="Low complexity" evidence="1">
    <location>
        <begin position="1466"/>
        <end position="1509"/>
    </location>
</feature>
<feature type="compositionally biased region" description="Low complexity" evidence="1">
    <location>
        <begin position="841"/>
        <end position="858"/>
    </location>
</feature>
<proteinExistence type="predicted"/>
<feature type="compositionally biased region" description="Polar residues" evidence="1">
    <location>
        <begin position="1225"/>
        <end position="1234"/>
    </location>
</feature>
<evidence type="ECO:0000313" key="3">
    <source>
        <dbReference type="EMBL" id="KPI87593.1"/>
    </source>
</evidence>
<accession>A0A0N1PCJ2</accession>
<feature type="compositionally biased region" description="Basic and acidic residues" evidence="1">
    <location>
        <begin position="632"/>
        <end position="649"/>
    </location>
</feature>
<evidence type="ECO:0000256" key="2">
    <source>
        <dbReference type="SAM" id="SignalP"/>
    </source>
</evidence>
<feature type="chain" id="PRO_5005879680" evidence="2">
    <location>
        <begin position="25"/>
        <end position="1544"/>
    </location>
</feature>
<keyword evidence="4" id="KW-1185">Reference proteome</keyword>
<feature type="compositionally biased region" description="Low complexity" evidence="1">
    <location>
        <begin position="1047"/>
        <end position="1056"/>
    </location>
</feature>
<feature type="region of interest" description="Disordered" evidence="1">
    <location>
        <begin position="1254"/>
        <end position="1318"/>
    </location>
</feature>
<feature type="compositionally biased region" description="Low complexity" evidence="1">
    <location>
        <begin position="939"/>
        <end position="950"/>
    </location>
</feature>
<feature type="compositionally biased region" description="Polar residues" evidence="1">
    <location>
        <begin position="616"/>
        <end position="631"/>
    </location>
</feature>
<name>A0A0N1PCJ2_LEPSE</name>
<feature type="region of interest" description="Disordered" evidence="1">
    <location>
        <begin position="1115"/>
        <end position="1242"/>
    </location>
</feature>
<feature type="region of interest" description="Disordered" evidence="1">
    <location>
        <begin position="820"/>
        <end position="872"/>
    </location>
</feature>
<evidence type="ECO:0000256" key="1">
    <source>
        <dbReference type="SAM" id="MobiDB-lite"/>
    </source>
</evidence>
<feature type="region of interest" description="Disordered" evidence="1">
    <location>
        <begin position="939"/>
        <end position="969"/>
    </location>
</feature>
<feature type="compositionally biased region" description="Low complexity" evidence="1">
    <location>
        <begin position="1405"/>
        <end position="1444"/>
    </location>
</feature>
<feature type="compositionally biased region" description="Low complexity" evidence="1">
    <location>
        <begin position="1127"/>
        <end position="1145"/>
    </location>
</feature>
<sequence length="1544" mass="161536">MHAQPHVLLVPGLLAATAAPQSSSKQTSTALDDYVLSETLFLPSAVAAAPRDRAAIASKLNGIASKYVHFHRSISPCALASCYDVVPHSKTAASSRSADPPQSPSENVKSAHGAERPRGEGSLKPATATSCAPPHLESFWLATSPLPPTAVLTALHSLLPLRHVSIISSDTHDSSSTGGSGAKDAGVIHAESPTASLEILWTLCRAAESDEPDERAISFWEAFSMTAMTVHRAAGGANRGDTNGPSASPFSLSQQLRRATAVLSGVQQSSATAAATAAPVANPSASLLEWPEEFLWNLLMSLLSVLALAHSAGLHFFGQLTASNVLCFSCTSSVPRLLQQTWRDVVAANVNQRKEAGRVDSAALFRQFYSMVGRSVLLPQAPLTAETPCHSAFFVVQPSLELLSRRRTMDETDAPSSVQIEDNKSADSPVAATSAAQDVADETPEQQARFQAADLASVGHLLTTIMDLRAQGLSDGGQRLSSAAAAAQPSSELVFLVRRLCECEAAAEPAAATSSNLPRSCPTALQLLQLQALRLRTETWYYRRLCAEAYDSLAQLQLSQQASKATESSSLVAQGAEAERRMAAREAAVAEREEKLDLILRIYELTHEHLDAVQLPKSQPPSTNTNGSSYHVDQRDEKTPGHSKTHPEDSLEALLSSPTYRQAVTVEATSQAAAPRSEGREVPAPSVSYQQQREAFANATTETSGDALLGLSPLVRAFNTDSADTTLLSASATAFTSLREADQFASKCKTHPLPSSVSTTHRMLEVGGPARTSIATTQKASELPTSASQWTATEVRPISQTVVTANANAVITSSHALRGPARLTPLLPPNEQVHAPWDTSQAQAQQQQHQNFDSQQPQAHRHDIAQTNPHSQVTVVEVMLDDSSDDEDMTKAQPNAFASGAAGLSPTRSVAQDERQTLKTMPYESQLVSSSPPPLPFFSFTSASPASRPALDSKTPVRAPTLSNMGMPDADVSGISTGVVGGGLSKFSSLAQLRSPLSARRPTTGSARNDSSLSPSPHSPKSYRSSTMPNIPVDLDCTTTASGALNAAQQEPAQQRSARRRSGSRGSSSGAHRDNRLSASVNSGDGAAPTPGPNNENGEWARQQLTELQNMQTALRSQPLATPRSRASGSTGAAGATESAATGAELKTPELRLMRSPASSASSPPLRSAPGAVSALSSPSLPMMTPIRHSTHADRSPVGTDSSHRARSSQRHLQSQQPPDYLLDNLSSTNNNRGGIQCEERPAQVQGTLCSATSTMKTSLSSRRRHEDTRPTSAAHRPTPVLSGRSTPPAKSTHLSSKPITAGSAAADSRRTRSDVHASSLYPPTAAIGAHTTSSTAAVLGVALRTPLRQTAPATTAADASEHRRLTGLACTSHVPSPSSSASRTLSSAKKRDGAVSTAPRGRHGTSANGGATAAASVGSTPLPTNAATTTAARTTAPTTMPVPSRNVGVEVTLRRFNGGGGLVNSARGRSSGGAKASSDSASLRQNGVEADVPSSSSASPSTGLESTSTPANRKGAPQLHGNASSTSAVELLRRLRASSSATV</sequence>
<feature type="region of interest" description="Disordered" evidence="1">
    <location>
        <begin position="996"/>
        <end position="1098"/>
    </location>
</feature>
<reference evidence="3 4" key="1">
    <citation type="journal article" date="2015" name="PLoS Pathog.">
        <title>Leptomonas seymouri: Adaptations to the Dixenous Life Cycle Analyzed by Genome Sequencing, Transcriptome Profiling and Co-infection with Leishmania donovani.</title>
        <authorList>
            <person name="Kraeva N."/>
            <person name="Butenko A."/>
            <person name="Hlavacova J."/>
            <person name="Kostygov A."/>
            <person name="Myskova J."/>
            <person name="Grybchuk D."/>
            <person name="Lestinova T."/>
            <person name="Votypka J."/>
            <person name="Volf P."/>
            <person name="Opperdoes F."/>
            <person name="Flegontov P."/>
            <person name="Lukes J."/>
            <person name="Yurchenko V."/>
        </authorList>
    </citation>
    <scope>NUCLEOTIDE SEQUENCE [LARGE SCALE GENOMIC DNA]</scope>
    <source>
        <strain evidence="3 4">ATCC 30220</strain>
    </source>
</reference>
<dbReference type="Proteomes" id="UP000038009">
    <property type="component" value="Unassembled WGS sequence"/>
</dbReference>
<feature type="region of interest" description="Disordered" evidence="1">
    <location>
        <begin position="411"/>
        <end position="442"/>
    </location>
</feature>
<feature type="region of interest" description="Disordered" evidence="1">
    <location>
        <begin position="613"/>
        <end position="650"/>
    </location>
</feature>
<dbReference type="OrthoDB" id="267538at2759"/>
<feature type="compositionally biased region" description="Basic and acidic residues" evidence="1">
    <location>
        <begin position="112"/>
        <end position="121"/>
    </location>
</feature>
<protein>
    <submittedName>
        <fullName evidence="3">Uncharacterized protein</fullName>
    </submittedName>
</protein>
<feature type="compositionally biased region" description="Low complexity" evidence="1">
    <location>
        <begin position="1372"/>
        <end position="1388"/>
    </location>
</feature>
<feature type="compositionally biased region" description="Low complexity" evidence="1">
    <location>
        <begin position="1011"/>
        <end position="1022"/>
    </location>
</feature>
<feature type="region of interest" description="Disordered" evidence="1">
    <location>
        <begin position="92"/>
        <end position="129"/>
    </location>
</feature>
<feature type="region of interest" description="Disordered" evidence="1">
    <location>
        <begin position="1370"/>
        <end position="1445"/>
    </location>
</feature>
<dbReference type="OMA" id="WPEEFLW"/>